<dbReference type="AlphaFoldDB" id="A0A0F8W1E3"/>
<comment type="caution">
    <text evidence="1">The sequence shown here is derived from an EMBL/GenBank/DDBJ whole genome shotgun (WGS) entry which is preliminary data.</text>
</comment>
<gene>
    <name evidence="1" type="ORF">LCGC14_3124150</name>
</gene>
<organism evidence="1">
    <name type="scientific">marine sediment metagenome</name>
    <dbReference type="NCBI Taxonomy" id="412755"/>
    <lineage>
        <taxon>unclassified sequences</taxon>
        <taxon>metagenomes</taxon>
        <taxon>ecological metagenomes</taxon>
    </lineage>
</organism>
<name>A0A0F8W1E3_9ZZZZ</name>
<feature type="non-terminal residue" evidence="1">
    <location>
        <position position="1"/>
    </location>
</feature>
<sequence length="77" mass="8991">WHSRHRRPLGVVHARNRRSAVPAAALEKQSTEIINVILLNLYQNLIKISIKHMVLQLNVKNVNVYINKNIFKKIKID</sequence>
<evidence type="ECO:0000313" key="1">
    <source>
        <dbReference type="EMBL" id="KKK50527.1"/>
    </source>
</evidence>
<reference evidence="1" key="1">
    <citation type="journal article" date="2015" name="Nature">
        <title>Complex archaea that bridge the gap between prokaryotes and eukaryotes.</title>
        <authorList>
            <person name="Spang A."/>
            <person name="Saw J.H."/>
            <person name="Jorgensen S.L."/>
            <person name="Zaremba-Niedzwiedzka K."/>
            <person name="Martijn J."/>
            <person name="Lind A.E."/>
            <person name="van Eijk R."/>
            <person name="Schleper C."/>
            <person name="Guy L."/>
            <person name="Ettema T.J."/>
        </authorList>
    </citation>
    <scope>NUCLEOTIDE SEQUENCE</scope>
</reference>
<accession>A0A0F8W1E3</accession>
<protein>
    <submittedName>
        <fullName evidence="1">Uncharacterized protein</fullName>
    </submittedName>
</protein>
<proteinExistence type="predicted"/>
<dbReference type="EMBL" id="LAZR01067978">
    <property type="protein sequence ID" value="KKK50527.1"/>
    <property type="molecule type" value="Genomic_DNA"/>
</dbReference>